<dbReference type="OrthoDB" id="8906692at2"/>
<sequence>MEHEILALESFLPYRLNRLADAVSREFSRIYRDRYGLTRPEWRLLATLGQYGTMTATAVGAHSAMHKTKVSRAVAALEKRRWLTRSADEGDRRVEHLALTKAGETAYREMVPLAKAFEAAILARMSEVQRKAVLTGLDALEKSLRCNELFAERKSCADFDAFDRIMDRKGGQKHTPEDGL</sequence>
<dbReference type="AlphaFoldDB" id="H0HUZ3"/>
<dbReference type="GO" id="GO:0003700">
    <property type="term" value="F:DNA-binding transcription factor activity"/>
    <property type="evidence" value="ECO:0007669"/>
    <property type="project" value="InterPro"/>
</dbReference>
<gene>
    <name evidence="2" type="ORF">MAXJ12_19982</name>
</gene>
<dbReference type="Proteomes" id="UP000003250">
    <property type="component" value="Unassembled WGS sequence"/>
</dbReference>
<dbReference type="EMBL" id="AHAM01000168">
    <property type="protein sequence ID" value="EHK55391.1"/>
    <property type="molecule type" value="Genomic_DNA"/>
</dbReference>
<dbReference type="InterPro" id="IPR036388">
    <property type="entry name" value="WH-like_DNA-bd_sf"/>
</dbReference>
<protein>
    <submittedName>
        <fullName evidence="2">Transcriptional regulator</fullName>
    </submittedName>
</protein>
<evidence type="ECO:0000313" key="3">
    <source>
        <dbReference type="Proteomes" id="UP000003250"/>
    </source>
</evidence>
<dbReference type="InterPro" id="IPR000835">
    <property type="entry name" value="HTH_MarR-typ"/>
</dbReference>
<dbReference type="InterPro" id="IPR036390">
    <property type="entry name" value="WH_DNA-bd_sf"/>
</dbReference>
<dbReference type="GO" id="GO:0006950">
    <property type="term" value="P:response to stress"/>
    <property type="evidence" value="ECO:0007669"/>
    <property type="project" value="TreeGrafter"/>
</dbReference>
<accession>H0HUZ3</accession>
<evidence type="ECO:0000259" key="1">
    <source>
        <dbReference type="PROSITE" id="PS50995"/>
    </source>
</evidence>
<evidence type="ECO:0000313" key="2">
    <source>
        <dbReference type="EMBL" id="EHK55391.1"/>
    </source>
</evidence>
<proteinExistence type="predicted"/>
<dbReference type="PANTHER" id="PTHR33164">
    <property type="entry name" value="TRANSCRIPTIONAL REGULATOR, MARR FAMILY"/>
    <property type="match status" value="1"/>
</dbReference>
<dbReference type="PROSITE" id="PS50995">
    <property type="entry name" value="HTH_MARR_2"/>
    <property type="match status" value="1"/>
</dbReference>
<dbReference type="PATRIC" id="fig|1107882.3.peg.3897"/>
<dbReference type="Pfam" id="PF12802">
    <property type="entry name" value="MarR_2"/>
    <property type="match status" value="1"/>
</dbReference>
<name>H0HUZ3_9HYPH</name>
<feature type="domain" description="HTH marR-type" evidence="1">
    <location>
        <begin position="9"/>
        <end position="142"/>
    </location>
</feature>
<dbReference type="PANTHER" id="PTHR33164:SF57">
    <property type="entry name" value="MARR-FAMILY TRANSCRIPTIONAL REGULATOR"/>
    <property type="match status" value="1"/>
</dbReference>
<organism evidence="2 3">
    <name type="scientific">Mesorhizobium alhagi CCNWXJ12-2</name>
    <dbReference type="NCBI Taxonomy" id="1107882"/>
    <lineage>
        <taxon>Bacteria</taxon>
        <taxon>Pseudomonadati</taxon>
        <taxon>Pseudomonadota</taxon>
        <taxon>Alphaproteobacteria</taxon>
        <taxon>Hyphomicrobiales</taxon>
        <taxon>Phyllobacteriaceae</taxon>
        <taxon>Allomesorhizobium</taxon>
    </lineage>
</organism>
<reference evidence="2 3" key="1">
    <citation type="journal article" date="2012" name="J. Bacteriol.">
        <title>Draft Genome Sequence of Mesorhizobium alhagi CCNWXJ12-2T, a Novel Salt-Resistant Species Isolated from the Desert of Northwestern China.</title>
        <authorList>
            <person name="Zhou M."/>
            <person name="Chen W."/>
            <person name="Chen H."/>
            <person name="Wei G."/>
        </authorList>
    </citation>
    <scope>NUCLEOTIDE SEQUENCE [LARGE SCALE GENOMIC DNA]</scope>
    <source>
        <strain evidence="2 3">CCNWXJ12-2</strain>
    </source>
</reference>
<keyword evidence="3" id="KW-1185">Reference proteome</keyword>
<dbReference type="SMART" id="SM00347">
    <property type="entry name" value="HTH_MARR"/>
    <property type="match status" value="1"/>
</dbReference>
<dbReference type="SUPFAM" id="SSF46785">
    <property type="entry name" value="Winged helix' DNA-binding domain"/>
    <property type="match status" value="1"/>
</dbReference>
<dbReference type="Gene3D" id="1.10.10.10">
    <property type="entry name" value="Winged helix-like DNA-binding domain superfamily/Winged helix DNA-binding domain"/>
    <property type="match status" value="1"/>
</dbReference>
<dbReference type="InterPro" id="IPR039422">
    <property type="entry name" value="MarR/SlyA-like"/>
</dbReference>